<dbReference type="InterPro" id="IPR035940">
    <property type="entry name" value="CAP_sf"/>
</dbReference>
<comment type="caution">
    <text evidence="2">The sequence shown here is derived from an EMBL/GenBank/DDBJ whole genome shotgun (WGS) entry which is preliminary data.</text>
</comment>
<dbReference type="Proteomes" id="UP001276150">
    <property type="component" value="Unassembled WGS sequence"/>
</dbReference>
<dbReference type="PANTHER" id="PTHR31157:SF1">
    <property type="entry name" value="SCP DOMAIN-CONTAINING PROTEIN"/>
    <property type="match status" value="1"/>
</dbReference>
<dbReference type="EMBL" id="JAPMIV010000002">
    <property type="protein sequence ID" value="MDV6373393.1"/>
    <property type="molecule type" value="Genomic_DNA"/>
</dbReference>
<proteinExistence type="predicted"/>
<gene>
    <name evidence="2" type="ORF">ORD21_02125</name>
</gene>
<dbReference type="PANTHER" id="PTHR31157">
    <property type="entry name" value="SCP DOMAIN-CONTAINING PROTEIN"/>
    <property type="match status" value="1"/>
</dbReference>
<evidence type="ECO:0000313" key="3">
    <source>
        <dbReference type="Proteomes" id="UP001276150"/>
    </source>
</evidence>
<dbReference type="InterPro" id="IPR014044">
    <property type="entry name" value="CAP_dom"/>
</dbReference>
<evidence type="ECO:0000259" key="1">
    <source>
        <dbReference type="Pfam" id="PF00188"/>
    </source>
</evidence>
<dbReference type="Pfam" id="PF00188">
    <property type="entry name" value="CAP"/>
    <property type="match status" value="1"/>
</dbReference>
<feature type="domain" description="SCP" evidence="1">
    <location>
        <begin position="168"/>
        <end position="296"/>
    </location>
</feature>
<reference evidence="2 3" key="1">
    <citation type="submission" date="2022-11" db="EMBL/GenBank/DDBJ databases">
        <title>Deinococcus ZS9-10, Low Temperature and Draught-tolerating, UV-resistant Bacteria from Continental Antarctica.</title>
        <authorList>
            <person name="Cheng L."/>
        </authorList>
    </citation>
    <scope>NUCLEOTIDE SEQUENCE [LARGE SCALE GENOMIC DNA]</scope>
    <source>
        <strain evidence="2 3">ZS9-10</strain>
    </source>
</reference>
<organism evidence="2 3">
    <name type="scientific">Deinococcus arenicola</name>
    <dbReference type="NCBI Taxonomy" id="2994950"/>
    <lineage>
        <taxon>Bacteria</taxon>
        <taxon>Thermotogati</taxon>
        <taxon>Deinococcota</taxon>
        <taxon>Deinococci</taxon>
        <taxon>Deinococcales</taxon>
        <taxon>Deinococcaceae</taxon>
        <taxon>Deinococcus</taxon>
    </lineage>
</organism>
<keyword evidence="3" id="KW-1185">Reference proteome</keyword>
<evidence type="ECO:0000313" key="2">
    <source>
        <dbReference type="EMBL" id="MDV6373393.1"/>
    </source>
</evidence>
<dbReference type="Gene3D" id="3.40.33.10">
    <property type="entry name" value="CAP"/>
    <property type="match status" value="1"/>
</dbReference>
<dbReference type="RefSeq" id="WP_317638696.1">
    <property type="nucleotide sequence ID" value="NZ_JAPMIV010000002.1"/>
</dbReference>
<accession>A0ABU4DM09</accession>
<name>A0ABU4DM09_9DEIO</name>
<sequence length="301" mass="32280">MEEARPVRHPTPAPELSACSWKAGKKRSSTPRLPGVLLLGVLSMVGAAQAQGPADAMARSLSAAFAGCGTTPALDVPLSLAALDLLNGYPLDAALKRQRFRPHHLSSLSMTYNGDVAWVKAQIRGQCGKVVGFKAFGLALDGTRLRLILATEARVDVSQSQRWMTAFLEATNRARFQGQKCGGKLMNAVPPLKWDPLLAGAAARHAGEMVRLNFRGHVNPTDGGKAQQRAAALGFVGVAGENIAYGPISAQEAVHQLLTSPVHCENLMYPHWTLFGGSVNNGTPDTIFSTYWVQVFGMERR</sequence>
<dbReference type="SUPFAM" id="SSF55797">
    <property type="entry name" value="PR-1-like"/>
    <property type="match status" value="1"/>
</dbReference>
<protein>
    <submittedName>
        <fullName evidence="2">CAP domain-containing protein</fullName>
    </submittedName>
</protein>
<dbReference type="CDD" id="cd05379">
    <property type="entry name" value="CAP_bacterial"/>
    <property type="match status" value="1"/>
</dbReference>